<keyword evidence="3" id="KW-0597">Phosphoprotein</keyword>
<evidence type="ECO:0000256" key="2">
    <source>
        <dbReference type="ARBA" id="ARBA00012438"/>
    </source>
</evidence>
<keyword evidence="5" id="KW-0547">Nucleotide-binding</keyword>
<dbReference type="PANTHER" id="PTHR43065">
    <property type="entry name" value="SENSOR HISTIDINE KINASE"/>
    <property type="match status" value="1"/>
</dbReference>
<organism evidence="10 11">
    <name type="scientific">Roseofilum casamattae BLCC-M143</name>
    <dbReference type="NCBI Taxonomy" id="3022442"/>
    <lineage>
        <taxon>Bacteria</taxon>
        <taxon>Bacillati</taxon>
        <taxon>Cyanobacteriota</taxon>
        <taxon>Cyanophyceae</taxon>
        <taxon>Desertifilales</taxon>
        <taxon>Desertifilaceae</taxon>
        <taxon>Roseofilum</taxon>
        <taxon>Roseofilum casamattae</taxon>
    </lineage>
</organism>
<feature type="domain" description="Histidine kinase" evidence="9">
    <location>
        <begin position="1"/>
        <end position="126"/>
    </location>
</feature>
<dbReference type="EMBL" id="JAQOSQ010000003">
    <property type="protein sequence ID" value="MDJ1182464.1"/>
    <property type="molecule type" value="Genomic_DNA"/>
</dbReference>
<dbReference type="InterPro" id="IPR004358">
    <property type="entry name" value="Sig_transdc_His_kin-like_C"/>
</dbReference>
<dbReference type="Pfam" id="PF02518">
    <property type="entry name" value="HATPase_c"/>
    <property type="match status" value="1"/>
</dbReference>
<dbReference type="Proteomes" id="UP001232992">
    <property type="component" value="Unassembled WGS sequence"/>
</dbReference>
<accession>A0ABT7BVD0</accession>
<comment type="caution">
    <text evidence="10">The sequence shown here is derived from an EMBL/GenBank/DDBJ whole genome shotgun (WGS) entry which is preliminary data.</text>
</comment>
<dbReference type="EC" id="2.7.13.3" evidence="2"/>
<name>A0ABT7BVD0_9CYAN</name>
<evidence type="ECO:0000256" key="8">
    <source>
        <dbReference type="ARBA" id="ARBA00023012"/>
    </source>
</evidence>
<keyword evidence="4" id="KW-0808">Transferase</keyword>
<evidence type="ECO:0000256" key="4">
    <source>
        <dbReference type="ARBA" id="ARBA00022679"/>
    </source>
</evidence>
<dbReference type="InterPro" id="IPR036890">
    <property type="entry name" value="HATPase_C_sf"/>
</dbReference>
<dbReference type="InterPro" id="IPR005467">
    <property type="entry name" value="His_kinase_dom"/>
</dbReference>
<reference evidence="10 11" key="1">
    <citation type="submission" date="2023-01" db="EMBL/GenBank/DDBJ databases">
        <title>Novel diversity within Roseofilum (Cyanobacteria; Desertifilaceae) from marine benthic mats with descriptions of four novel species.</title>
        <authorList>
            <person name="Wang Y."/>
            <person name="Berthold D.E."/>
            <person name="Hu J."/>
            <person name="Lefler F.W."/>
            <person name="Laughinghouse H.D. IV."/>
        </authorList>
    </citation>
    <scope>NUCLEOTIDE SEQUENCE [LARGE SCALE GENOMIC DNA]</scope>
    <source>
        <strain evidence="10 11">BLCC-M143</strain>
    </source>
</reference>
<comment type="catalytic activity">
    <reaction evidence="1">
        <text>ATP + protein L-histidine = ADP + protein N-phospho-L-histidine.</text>
        <dbReference type="EC" id="2.7.13.3"/>
    </reaction>
</comment>
<proteinExistence type="predicted"/>
<dbReference type="InterPro" id="IPR003594">
    <property type="entry name" value="HATPase_dom"/>
</dbReference>
<evidence type="ECO:0000256" key="1">
    <source>
        <dbReference type="ARBA" id="ARBA00000085"/>
    </source>
</evidence>
<dbReference type="SUPFAM" id="SSF55874">
    <property type="entry name" value="ATPase domain of HSP90 chaperone/DNA topoisomerase II/histidine kinase"/>
    <property type="match status" value="1"/>
</dbReference>
<evidence type="ECO:0000313" key="10">
    <source>
        <dbReference type="EMBL" id="MDJ1182464.1"/>
    </source>
</evidence>
<keyword evidence="11" id="KW-1185">Reference proteome</keyword>
<keyword evidence="6" id="KW-0418">Kinase</keyword>
<dbReference type="PANTHER" id="PTHR43065:SF10">
    <property type="entry name" value="PEROXIDE STRESS-ACTIVATED HISTIDINE KINASE MAK3"/>
    <property type="match status" value="1"/>
</dbReference>
<protein>
    <recommendedName>
        <fullName evidence="2">histidine kinase</fullName>
        <ecNumber evidence="2">2.7.13.3</ecNumber>
    </recommendedName>
</protein>
<gene>
    <name evidence="10" type="ORF">PMH09_04585</name>
</gene>
<sequence>MQCFPGQLNQVFMNLLANAIDAFDEVNQGKSFAEIEANPNRITIETEKHDRQQVRIRITDNGCGMKPETVDRIFEQGFTTKAIGKGTGLGMAIALSIIEEKHGGRIRCRSQLGKGTEFTIAIPLHFPG</sequence>
<evidence type="ECO:0000256" key="5">
    <source>
        <dbReference type="ARBA" id="ARBA00022741"/>
    </source>
</evidence>
<keyword evidence="8" id="KW-0902">Two-component regulatory system</keyword>
<dbReference type="PRINTS" id="PR00344">
    <property type="entry name" value="BCTRLSENSOR"/>
</dbReference>
<keyword evidence="7 10" id="KW-0067">ATP-binding</keyword>
<dbReference type="GO" id="GO:0005524">
    <property type="term" value="F:ATP binding"/>
    <property type="evidence" value="ECO:0007669"/>
    <property type="project" value="UniProtKB-KW"/>
</dbReference>
<dbReference type="PROSITE" id="PS50109">
    <property type="entry name" value="HIS_KIN"/>
    <property type="match status" value="1"/>
</dbReference>
<dbReference type="SMART" id="SM00387">
    <property type="entry name" value="HATPase_c"/>
    <property type="match status" value="1"/>
</dbReference>
<evidence type="ECO:0000259" key="9">
    <source>
        <dbReference type="PROSITE" id="PS50109"/>
    </source>
</evidence>
<dbReference type="Gene3D" id="3.30.565.10">
    <property type="entry name" value="Histidine kinase-like ATPase, C-terminal domain"/>
    <property type="match status" value="1"/>
</dbReference>
<evidence type="ECO:0000256" key="3">
    <source>
        <dbReference type="ARBA" id="ARBA00022553"/>
    </source>
</evidence>
<evidence type="ECO:0000256" key="7">
    <source>
        <dbReference type="ARBA" id="ARBA00022840"/>
    </source>
</evidence>
<evidence type="ECO:0000313" key="11">
    <source>
        <dbReference type="Proteomes" id="UP001232992"/>
    </source>
</evidence>
<evidence type="ECO:0000256" key="6">
    <source>
        <dbReference type="ARBA" id="ARBA00022777"/>
    </source>
</evidence>